<feature type="transmembrane region" description="Helical" evidence="8">
    <location>
        <begin position="37"/>
        <end position="55"/>
    </location>
</feature>
<feature type="transmembrane region" description="Helical" evidence="8">
    <location>
        <begin position="206"/>
        <end position="234"/>
    </location>
</feature>
<keyword evidence="6 8" id="KW-1133">Transmembrane helix</keyword>
<evidence type="ECO:0000256" key="3">
    <source>
        <dbReference type="ARBA" id="ARBA00022448"/>
    </source>
</evidence>
<dbReference type="EMBL" id="RIAX01000001">
    <property type="protein sequence ID" value="RNF40827.1"/>
    <property type="molecule type" value="Genomic_DNA"/>
</dbReference>
<keyword evidence="7 8" id="KW-0472">Membrane</keyword>
<name>A0A3M8PAV4_9BACL</name>
<dbReference type="OrthoDB" id="369870at2"/>
<feature type="transmembrane region" description="Helical" evidence="8">
    <location>
        <begin position="269"/>
        <end position="291"/>
    </location>
</feature>
<reference evidence="10 11" key="1">
    <citation type="journal article" date="2018" name="Int. J. Syst. Evol. Microbiol.">
        <title>Planococcus salinus sp. nov., a moderately halophilic bacterium isolated from a saline-alkali soil.</title>
        <authorList>
            <person name="Gan L."/>
        </authorList>
    </citation>
    <scope>NUCLEOTIDE SEQUENCE [LARGE SCALE GENOMIC DNA]</scope>
    <source>
        <strain evidence="10 11">LCB217</strain>
    </source>
</reference>
<sequence>MADEKKGVIFAVFTYMIWGVLPIYWKQVDHVGSDEILAARVFWAFWLTIAFIFLVGGHKQLLADIKDLWASKKKFFTLMLASLFISTNWFLYIYAVTNDRIVETSLGYYINPLMSMLVGAIVLKEKLVPAVKVSFGLAAIGVAVLTISYGSLPWLALGMAFSFTVYGYIKKTIKLNALGGLAVETLFVLPFAVAYYIYLFSIDRVAFLQIGITTDILLVISGLVTAVPLLLFALGAPLIPLYMIGFLQYIAPSLMLVIGVVLYGEPFDMIDLISFSFIWSALILFTLSKVVEARDIRRAKKAGSV</sequence>
<evidence type="ECO:0000256" key="7">
    <source>
        <dbReference type="ARBA" id="ARBA00023136"/>
    </source>
</evidence>
<dbReference type="PANTHER" id="PTHR22911:SF137">
    <property type="entry name" value="SOLUTE CARRIER FAMILY 35 MEMBER G2-RELATED"/>
    <property type="match status" value="1"/>
</dbReference>
<keyword evidence="4" id="KW-1003">Cell membrane</keyword>
<dbReference type="InterPro" id="IPR000620">
    <property type="entry name" value="EamA_dom"/>
</dbReference>
<dbReference type="InterPro" id="IPR004626">
    <property type="entry name" value="RarD"/>
</dbReference>
<evidence type="ECO:0000256" key="4">
    <source>
        <dbReference type="ARBA" id="ARBA00022475"/>
    </source>
</evidence>
<keyword evidence="5 8" id="KW-0812">Transmembrane</keyword>
<proteinExistence type="inferred from homology"/>
<comment type="similarity">
    <text evidence="2">Belongs to the EamA transporter family.</text>
</comment>
<accession>A0A3M8PAV4</accession>
<keyword evidence="3" id="KW-0813">Transport</keyword>
<dbReference type="NCBIfam" id="TIGR00688">
    <property type="entry name" value="rarD"/>
    <property type="match status" value="1"/>
</dbReference>
<dbReference type="Proteomes" id="UP000275473">
    <property type="component" value="Unassembled WGS sequence"/>
</dbReference>
<comment type="subcellular location">
    <subcellularLocation>
        <location evidence="1">Cell membrane</location>
        <topology evidence="1">Multi-pass membrane protein</topology>
    </subcellularLocation>
</comment>
<feature type="transmembrane region" description="Helical" evidence="8">
    <location>
        <begin position="106"/>
        <end position="123"/>
    </location>
</feature>
<evidence type="ECO:0000256" key="1">
    <source>
        <dbReference type="ARBA" id="ARBA00004651"/>
    </source>
</evidence>
<dbReference type="PANTHER" id="PTHR22911">
    <property type="entry name" value="ACYL-MALONYL CONDENSING ENZYME-RELATED"/>
    <property type="match status" value="1"/>
</dbReference>
<feature type="transmembrane region" description="Helical" evidence="8">
    <location>
        <begin position="153"/>
        <end position="169"/>
    </location>
</feature>
<dbReference type="RefSeq" id="WP_123163577.1">
    <property type="nucleotide sequence ID" value="NZ_RIAX01000001.1"/>
</dbReference>
<dbReference type="AlphaFoldDB" id="A0A3M8PAV4"/>
<feature type="transmembrane region" description="Helical" evidence="8">
    <location>
        <begin position="7"/>
        <end position="25"/>
    </location>
</feature>
<keyword evidence="11" id="KW-1185">Reference proteome</keyword>
<feature type="transmembrane region" description="Helical" evidence="8">
    <location>
        <begin position="181"/>
        <end position="200"/>
    </location>
</feature>
<gene>
    <name evidence="10" type="primary">rarD</name>
    <name evidence="10" type="ORF">EEX84_00265</name>
</gene>
<organism evidence="10 11">
    <name type="scientific">Planococcus salinus</name>
    <dbReference type="NCBI Taxonomy" id="1848460"/>
    <lineage>
        <taxon>Bacteria</taxon>
        <taxon>Bacillati</taxon>
        <taxon>Bacillota</taxon>
        <taxon>Bacilli</taxon>
        <taxon>Bacillales</taxon>
        <taxon>Caryophanaceae</taxon>
        <taxon>Planococcus</taxon>
    </lineage>
</organism>
<dbReference type="Pfam" id="PF00892">
    <property type="entry name" value="EamA"/>
    <property type="match status" value="1"/>
</dbReference>
<evidence type="ECO:0000313" key="11">
    <source>
        <dbReference type="Proteomes" id="UP000275473"/>
    </source>
</evidence>
<evidence type="ECO:0000259" key="9">
    <source>
        <dbReference type="Pfam" id="PF00892"/>
    </source>
</evidence>
<feature type="domain" description="EamA" evidence="9">
    <location>
        <begin position="6"/>
        <end position="146"/>
    </location>
</feature>
<evidence type="ECO:0000256" key="8">
    <source>
        <dbReference type="SAM" id="Phobius"/>
    </source>
</evidence>
<feature type="transmembrane region" description="Helical" evidence="8">
    <location>
        <begin position="75"/>
        <end position="94"/>
    </location>
</feature>
<evidence type="ECO:0000256" key="6">
    <source>
        <dbReference type="ARBA" id="ARBA00022989"/>
    </source>
</evidence>
<dbReference type="SUPFAM" id="SSF103481">
    <property type="entry name" value="Multidrug resistance efflux transporter EmrE"/>
    <property type="match status" value="1"/>
</dbReference>
<feature type="transmembrane region" description="Helical" evidence="8">
    <location>
        <begin position="241"/>
        <end position="263"/>
    </location>
</feature>
<evidence type="ECO:0000256" key="5">
    <source>
        <dbReference type="ARBA" id="ARBA00022692"/>
    </source>
</evidence>
<comment type="caution">
    <text evidence="10">The sequence shown here is derived from an EMBL/GenBank/DDBJ whole genome shotgun (WGS) entry which is preliminary data.</text>
</comment>
<dbReference type="GO" id="GO:0005886">
    <property type="term" value="C:plasma membrane"/>
    <property type="evidence" value="ECO:0007669"/>
    <property type="project" value="UniProtKB-SubCell"/>
</dbReference>
<evidence type="ECO:0000256" key="2">
    <source>
        <dbReference type="ARBA" id="ARBA00007362"/>
    </source>
</evidence>
<evidence type="ECO:0000313" key="10">
    <source>
        <dbReference type="EMBL" id="RNF40827.1"/>
    </source>
</evidence>
<feature type="transmembrane region" description="Helical" evidence="8">
    <location>
        <begin position="130"/>
        <end position="147"/>
    </location>
</feature>
<dbReference type="InterPro" id="IPR037185">
    <property type="entry name" value="EmrE-like"/>
</dbReference>
<protein>
    <submittedName>
        <fullName evidence="10">EamA family transporter RarD</fullName>
    </submittedName>
</protein>